<sequence>MYAHKSTFWKSLVFGLLFNFGVACTPLSLDTGLTPEENRFNLGVITLLIVNEGITPVTVRDNLGHKL</sequence>
<comment type="caution">
    <text evidence="2">The sequence shown here is derived from an EMBL/GenBank/DDBJ whole genome shotgun (WGS) entry which is preliminary data.</text>
</comment>
<accession>A0A0F9A1T6</accession>
<keyword evidence="1" id="KW-0472">Membrane</keyword>
<dbReference type="PROSITE" id="PS51257">
    <property type="entry name" value="PROKAR_LIPOPROTEIN"/>
    <property type="match status" value="1"/>
</dbReference>
<evidence type="ECO:0000313" key="2">
    <source>
        <dbReference type="EMBL" id="KKK72559.1"/>
    </source>
</evidence>
<evidence type="ECO:0000256" key="1">
    <source>
        <dbReference type="SAM" id="Phobius"/>
    </source>
</evidence>
<proteinExistence type="predicted"/>
<keyword evidence="1" id="KW-1133">Transmembrane helix</keyword>
<name>A0A0F9A1T6_9ZZZZ</name>
<dbReference type="EMBL" id="LAZR01057199">
    <property type="protein sequence ID" value="KKK72559.1"/>
    <property type="molecule type" value="Genomic_DNA"/>
</dbReference>
<protein>
    <submittedName>
        <fullName evidence="2">Uncharacterized protein</fullName>
    </submittedName>
</protein>
<organism evidence="2">
    <name type="scientific">marine sediment metagenome</name>
    <dbReference type="NCBI Taxonomy" id="412755"/>
    <lineage>
        <taxon>unclassified sequences</taxon>
        <taxon>metagenomes</taxon>
        <taxon>ecological metagenomes</taxon>
    </lineage>
</organism>
<keyword evidence="1" id="KW-0812">Transmembrane</keyword>
<gene>
    <name evidence="2" type="ORF">LCGC14_2902630</name>
</gene>
<dbReference type="AlphaFoldDB" id="A0A0F9A1T6"/>
<feature type="non-terminal residue" evidence="2">
    <location>
        <position position="67"/>
    </location>
</feature>
<reference evidence="2" key="1">
    <citation type="journal article" date="2015" name="Nature">
        <title>Complex archaea that bridge the gap between prokaryotes and eukaryotes.</title>
        <authorList>
            <person name="Spang A."/>
            <person name="Saw J.H."/>
            <person name="Jorgensen S.L."/>
            <person name="Zaremba-Niedzwiedzka K."/>
            <person name="Martijn J."/>
            <person name="Lind A.E."/>
            <person name="van Eijk R."/>
            <person name="Schleper C."/>
            <person name="Guy L."/>
            <person name="Ettema T.J."/>
        </authorList>
    </citation>
    <scope>NUCLEOTIDE SEQUENCE</scope>
</reference>
<feature type="transmembrane region" description="Helical" evidence="1">
    <location>
        <begin position="12"/>
        <end position="29"/>
    </location>
</feature>